<reference evidence="1" key="2">
    <citation type="journal article" date="2022" name="New Phytol.">
        <title>Evolutionary transition to the ectomycorrhizal habit in the genomes of a hyperdiverse lineage of mushroom-forming fungi.</title>
        <authorList>
            <person name="Looney B."/>
            <person name="Miyauchi S."/>
            <person name="Morin E."/>
            <person name="Drula E."/>
            <person name="Courty P.E."/>
            <person name="Kohler A."/>
            <person name="Kuo A."/>
            <person name="LaButti K."/>
            <person name="Pangilinan J."/>
            <person name="Lipzen A."/>
            <person name="Riley R."/>
            <person name="Andreopoulos W."/>
            <person name="He G."/>
            <person name="Johnson J."/>
            <person name="Nolan M."/>
            <person name="Tritt A."/>
            <person name="Barry K.W."/>
            <person name="Grigoriev I.V."/>
            <person name="Nagy L.G."/>
            <person name="Hibbett D."/>
            <person name="Henrissat B."/>
            <person name="Matheny P.B."/>
            <person name="Labbe J."/>
            <person name="Martin F.M."/>
        </authorList>
    </citation>
    <scope>NUCLEOTIDE SEQUENCE</scope>
    <source>
        <strain evidence="1">EC-137</strain>
    </source>
</reference>
<protein>
    <submittedName>
        <fullName evidence="1">Uncharacterized protein</fullName>
    </submittedName>
</protein>
<evidence type="ECO:0000313" key="2">
    <source>
        <dbReference type="Proteomes" id="UP000814128"/>
    </source>
</evidence>
<dbReference type="Proteomes" id="UP000814128">
    <property type="component" value="Unassembled WGS sequence"/>
</dbReference>
<organism evidence="1 2">
    <name type="scientific">Vararia minispora EC-137</name>
    <dbReference type="NCBI Taxonomy" id="1314806"/>
    <lineage>
        <taxon>Eukaryota</taxon>
        <taxon>Fungi</taxon>
        <taxon>Dikarya</taxon>
        <taxon>Basidiomycota</taxon>
        <taxon>Agaricomycotina</taxon>
        <taxon>Agaricomycetes</taxon>
        <taxon>Russulales</taxon>
        <taxon>Lachnocladiaceae</taxon>
        <taxon>Vararia</taxon>
    </lineage>
</organism>
<sequence>MYARVAPRVTGVAIQLCQRTLKYARTTAPGSSHIPGLAGYMNGQSDKSVGTPWRCASMGQTSRRARTRRGNGHMGPYMGTMLEVGVWVIDTPAYKGHWQDLAMHPGYGFSASEKSALGCRVGEHTGSQERTEGQDGLRGWDSLWGRDREADGSMRRGKERISKVSGKKRMTCLVIMCVWAYVHAGRHTSGQMRVDEWCEPGDLSVWEQRGVRERGGQRVKKEGSGRTLRWLTYPHTGTTAGAPVRPSIHLHPQYLLPPCPPHSSRSSLPRTHLPEPIP</sequence>
<dbReference type="EMBL" id="MU274597">
    <property type="protein sequence ID" value="KAI0026420.1"/>
    <property type="molecule type" value="Genomic_DNA"/>
</dbReference>
<reference evidence="1" key="1">
    <citation type="submission" date="2021-02" db="EMBL/GenBank/DDBJ databases">
        <authorList>
            <consortium name="DOE Joint Genome Institute"/>
            <person name="Ahrendt S."/>
            <person name="Looney B.P."/>
            <person name="Miyauchi S."/>
            <person name="Morin E."/>
            <person name="Drula E."/>
            <person name="Courty P.E."/>
            <person name="Chicoki N."/>
            <person name="Fauchery L."/>
            <person name="Kohler A."/>
            <person name="Kuo A."/>
            <person name="Labutti K."/>
            <person name="Pangilinan J."/>
            <person name="Lipzen A."/>
            <person name="Riley R."/>
            <person name="Andreopoulos W."/>
            <person name="He G."/>
            <person name="Johnson J."/>
            <person name="Barry K.W."/>
            <person name="Grigoriev I.V."/>
            <person name="Nagy L."/>
            <person name="Hibbett D."/>
            <person name="Henrissat B."/>
            <person name="Matheny P.B."/>
            <person name="Labbe J."/>
            <person name="Martin F."/>
        </authorList>
    </citation>
    <scope>NUCLEOTIDE SEQUENCE</scope>
    <source>
        <strain evidence="1">EC-137</strain>
    </source>
</reference>
<comment type="caution">
    <text evidence="1">The sequence shown here is derived from an EMBL/GenBank/DDBJ whole genome shotgun (WGS) entry which is preliminary data.</text>
</comment>
<name>A0ACB8Q3Y5_9AGAM</name>
<accession>A0ACB8Q3Y5</accession>
<evidence type="ECO:0000313" key="1">
    <source>
        <dbReference type="EMBL" id="KAI0026420.1"/>
    </source>
</evidence>
<keyword evidence="2" id="KW-1185">Reference proteome</keyword>
<proteinExistence type="predicted"/>
<gene>
    <name evidence="1" type="ORF">K488DRAFT_75359</name>
</gene>